<feature type="domain" description="GWxTD" evidence="2">
    <location>
        <begin position="251"/>
        <end position="414"/>
    </location>
</feature>
<accession>A0A502H1D2</accession>
<dbReference type="Pfam" id="PF20094">
    <property type="entry name" value="GWxTD_dom"/>
    <property type="match status" value="1"/>
</dbReference>
<keyword evidence="4" id="KW-1185">Reference proteome</keyword>
<feature type="chain" id="PRO_5021314385" evidence="1">
    <location>
        <begin position="26"/>
        <end position="428"/>
    </location>
</feature>
<sequence>MNRFLSWALALAAPCLAALPRAAEAQTQAPALPRPDFAGLYRDVPRVMLDVRRELDSLRLYVRLPAGTAVGQLRVAAWAGYGAPAPQWQDSIPRARQRRRPDVTGGTRASFCVAVARVPEGTVLQVQVGPPGPAVAPQNAATTAWLPLTAERLGRPFIVTDSAGLPLLRGYVRAGETFRVDNYGLTQPLRLRRYAVPPTPALPPMTNPATVVGPPSTLPLLDSAAARTGQLLRCDDPSLLALRVGGLGGQEPRTLALLVANGDYPNLRTAAQLVEPLRYLTSTTEHQRLATAADPKRAVDGFWLNAAHDNQPLGKIMIRNYYGRVAAANRLFAAHKAGFLTDRGLLYVVLGAPQGVRRLASGEEQWSYAKVGNGGPLTFSFRPRPSTFAPDNYELVRRPEYEKPWFGAVEQWRNAQTAPSAPTDPSGR</sequence>
<dbReference type="RefSeq" id="WP_140465546.1">
    <property type="nucleotide sequence ID" value="NZ_RCYZ01000002.1"/>
</dbReference>
<feature type="signal peptide" evidence="1">
    <location>
        <begin position="1"/>
        <end position="25"/>
    </location>
</feature>
<evidence type="ECO:0000259" key="2">
    <source>
        <dbReference type="Pfam" id="PF20094"/>
    </source>
</evidence>
<organism evidence="3 4">
    <name type="scientific">Hymenobacter nivis</name>
    <dbReference type="NCBI Taxonomy" id="1850093"/>
    <lineage>
        <taxon>Bacteria</taxon>
        <taxon>Pseudomonadati</taxon>
        <taxon>Bacteroidota</taxon>
        <taxon>Cytophagia</taxon>
        <taxon>Cytophagales</taxon>
        <taxon>Hymenobacteraceae</taxon>
        <taxon>Hymenobacter</taxon>
    </lineage>
</organism>
<dbReference type="InterPro" id="IPR030959">
    <property type="entry name" value="GWxTD_dom"/>
</dbReference>
<comment type="caution">
    <text evidence="3">The sequence shown here is derived from an EMBL/GenBank/DDBJ whole genome shotgun (WGS) entry which is preliminary data.</text>
</comment>
<evidence type="ECO:0000313" key="4">
    <source>
        <dbReference type="Proteomes" id="UP000317646"/>
    </source>
</evidence>
<dbReference type="EMBL" id="RCYZ01000002">
    <property type="protein sequence ID" value="TPG67238.1"/>
    <property type="molecule type" value="Genomic_DNA"/>
</dbReference>
<keyword evidence="1" id="KW-0732">Signal</keyword>
<protein>
    <submittedName>
        <fullName evidence="3">GWxTD domain-containing protein</fullName>
    </submittedName>
</protein>
<evidence type="ECO:0000313" key="3">
    <source>
        <dbReference type="EMBL" id="TPG67238.1"/>
    </source>
</evidence>
<dbReference type="OrthoDB" id="9814412at2"/>
<dbReference type="NCBIfam" id="TIGR04514">
    <property type="entry name" value="GWxTD_dom"/>
    <property type="match status" value="1"/>
</dbReference>
<name>A0A502H1D2_9BACT</name>
<dbReference type="AlphaFoldDB" id="A0A502H1D2"/>
<gene>
    <name evidence="3" type="ORF">EAH73_05780</name>
</gene>
<reference evidence="3 4" key="1">
    <citation type="journal article" date="2019" name="Environ. Microbiol.">
        <title>Species interactions and distinct microbial communities in high Arctic permafrost affected cryosols are associated with the CH4 and CO2 gas fluxes.</title>
        <authorList>
            <person name="Altshuler I."/>
            <person name="Hamel J."/>
            <person name="Turney S."/>
            <person name="Magnuson E."/>
            <person name="Levesque R."/>
            <person name="Greer C."/>
            <person name="Whyte L.G."/>
        </authorList>
    </citation>
    <scope>NUCLEOTIDE SEQUENCE [LARGE SCALE GENOMIC DNA]</scope>
    <source>
        <strain evidence="3 4">S9.2P</strain>
    </source>
</reference>
<proteinExistence type="predicted"/>
<dbReference type="Proteomes" id="UP000317646">
    <property type="component" value="Unassembled WGS sequence"/>
</dbReference>
<evidence type="ECO:0000256" key="1">
    <source>
        <dbReference type="SAM" id="SignalP"/>
    </source>
</evidence>